<proteinExistence type="predicted"/>
<comment type="caution">
    <text evidence="4">The sequence shown here is derived from an EMBL/GenBank/DDBJ whole genome shotgun (WGS) entry which is preliminary data.</text>
</comment>
<dbReference type="InterPro" id="IPR000914">
    <property type="entry name" value="SBP_5_dom"/>
</dbReference>
<dbReference type="InterPro" id="IPR025370">
    <property type="entry name" value="SgrR_HTH_N"/>
</dbReference>
<gene>
    <name evidence="4" type="ORF">H9635_04945</name>
</gene>
<organism evidence="4 5">
    <name type="scientific">Solibacillus faecavium</name>
    <dbReference type="NCBI Taxonomy" id="2762221"/>
    <lineage>
        <taxon>Bacteria</taxon>
        <taxon>Bacillati</taxon>
        <taxon>Bacillota</taxon>
        <taxon>Bacilli</taxon>
        <taxon>Bacillales</taxon>
        <taxon>Caryophanaceae</taxon>
        <taxon>Solibacillus</taxon>
    </lineage>
</organism>
<evidence type="ECO:0000313" key="4">
    <source>
        <dbReference type="EMBL" id="MBD8036079.1"/>
    </source>
</evidence>
<sequence length="553" mass="65325">MEYEFTLSKFFRKDQRMETSIAEIAELLNCSTRYAKTIVHQLEENQKIQWETARGRGKKPFITMLRNSDTILLEWISQLWEIGNYEVALEIIKRYDMTQNTTIQAWLNSKLGLQSIEDAHIFVQQMYEVELFLDPLKSISRHDSHMMEQIHETLFGIDENGNIFNNLVFAYDTQDYRTWSFVLKKGVKFHDGTILTAEEVAASIAYISERYREIYEIEQMDVLSKYELLVQLKKPFSLLPTFFASPRLVMLTKSLNPEIGCGPFQLKQLSNDKIILEAFQSYFKERPWIDRVELFITESDVASPISHMPIEDEPYRVIEQQEEGATYLFFNSNREAFSSVEARAYIWHNILPEQFVLNPYYEQPAYGWLTTSNKVQVEIPQLINPDLKEPIIIGYQQIREGVNHLPQAEKLQEILAEHNIEAELQCINFQQPTTERFKKMDLFVGGMAILRNLNLSFYNYYTTYGKDLISTMNAQDCKKAFNLFEEAKTSHNPLLQFEELEQFLQTSYHLKFLKHRKHYYYVRENSNFDHVVFDSHGRIDYRKLYISANEHKK</sequence>
<dbReference type="EMBL" id="JACSPZ010000002">
    <property type="protein sequence ID" value="MBD8036079.1"/>
    <property type="molecule type" value="Genomic_DNA"/>
</dbReference>
<keyword evidence="1" id="KW-0238">DNA-binding</keyword>
<evidence type="ECO:0000259" key="3">
    <source>
        <dbReference type="Pfam" id="PF12793"/>
    </source>
</evidence>
<dbReference type="Proteomes" id="UP000619101">
    <property type="component" value="Unassembled WGS sequence"/>
</dbReference>
<dbReference type="Pfam" id="PF00496">
    <property type="entry name" value="SBP_bac_5"/>
    <property type="match status" value="1"/>
</dbReference>
<dbReference type="PANTHER" id="PTHR30290:SF72">
    <property type="entry name" value="HTH-TYPE TRANSCRIPTIONAL REGULATOR SGRR"/>
    <property type="match status" value="1"/>
</dbReference>
<dbReference type="InterPro" id="IPR039424">
    <property type="entry name" value="SBP_5"/>
</dbReference>
<keyword evidence="5" id="KW-1185">Reference proteome</keyword>
<dbReference type="PANTHER" id="PTHR30290">
    <property type="entry name" value="PERIPLASMIC BINDING COMPONENT OF ABC TRANSPORTER"/>
    <property type="match status" value="1"/>
</dbReference>
<name>A0ABR8XVX1_9BACL</name>
<evidence type="ECO:0000313" key="5">
    <source>
        <dbReference type="Proteomes" id="UP000619101"/>
    </source>
</evidence>
<protein>
    <submittedName>
        <fullName evidence="4">SgrR family transcriptional regulator</fullName>
    </submittedName>
</protein>
<evidence type="ECO:0000259" key="2">
    <source>
        <dbReference type="Pfam" id="PF00496"/>
    </source>
</evidence>
<feature type="domain" description="Solute-binding protein family 5" evidence="2">
    <location>
        <begin position="173"/>
        <end position="343"/>
    </location>
</feature>
<dbReference type="Gene3D" id="3.40.190.10">
    <property type="entry name" value="Periplasmic binding protein-like II"/>
    <property type="match status" value="1"/>
</dbReference>
<feature type="domain" description="Transcriptional regulator SgrR N-terminal HTH" evidence="3">
    <location>
        <begin position="13"/>
        <end position="105"/>
    </location>
</feature>
<evidence type="ECO:0000256" key="1">
    <source>
        <dbReference type="ARBA" id="ARBA00023125"/>
    </source>
</evidence>
<reference evidence="4 5" key="1">
    <citation type="submission" date="2020-08" db="EMBL/GenBank/DDBJ databases">
        <title>A Genomic Blueprint of the Chicken Gut Microbiome.</title>
        <authorList>
            <person name="Gilroy R."/>
            <person name="Ravi A."/>
            <person name="Getino M."/>
            <person name="Pursley I."/>
            <person name="Horton D.L."/>
            <person name="Alikhan N.-F."/>
            <person name="Baker D."/>
            <person name="Gharbi K."/>
            <person name="Hall N."/>
            <person name="Watson M."/>
            <person name="Adriaenssens E.M."/>
            <person name="Foster-Nyarko E."/>
            <person name="Jarju S."/>
            <person name="Secka A."/>
            <person name="Antonio M."/>
            <person name="Oren A."/>
            <person name="Chaudhuri R."/>
            <person name="La Ragione R.M."/>
            <person name="Hildebrand F."/>
            <person name="Pallen M.J."/>
        </authorList>
    </citation>
    <scope>NUCLEOTIDE SEQUENCE [LARGE SCALE GENOMIC DNA]</scope>
    <source>
        <strain evidence="4 5">A46</strain>
    </source>
</reference>
<dbReference type="SUPFAM" id="SSF53850">
    <property type="entry name" value="Periplasmic binding protein-like II"/>
    <property type="match status" value="1"/>
</dbReference>
<accession>A0ABR8XVX1</accession>
<dbReference type="Pfam" id="PF12793">
    <property type="entry name" value="SgrR_N"/>
    <property type="match status" value="1"/>
</dbReference>
<dbReference type="RefSeq" id="WP_191699041.1">
    <property type="nucleotide sequence ID" value="NZ_JACSPZ010000002.1"/>
</dbReference>